<keyword evidence="1" id="KW-0479">Metal-binding</keyword>
<dbReference type="GO" id="GO:0003824">
    <property type="term" value="F:catalytic activity"/>
    <property type="evidence" value="ECO:0007669"/>
    <property type="project" value="InterPro"/>
</dbReference>
<dbReference type="CDD" id="cd12148">
    <property type="entry name" value="fungal_TF_MHR"/>
    <property type="match status" value="1"/>
</dbReference>
<dbReference type="InterPro" id="IPR040442">
    <property type="entry name" value="Pyrv_kinase-like_dom_sf"/>
</dbReference>
<dbReference type="Gene3D" id="3.20.20.60">
    <property type="entry name" value="Phosphoenolpyruvate-binding domains"/>
    <property type="match status" value="1"/>
</dbReference>
<evidence type="ECO:0000313" key="9">
    <source>
        <dbReference type="Proteomes" id="UP000541154"/>
    </source>
</evidence>
<keyword evidence="5" id="KW-0804">Transcription</keyword>
<feature type="region of interest" description="Disordered" evidence="6">
    <location>
        <begin position="605"/>
        <end position="632"/>
    </location>
</feature>
<evidence type="ECO:0000256" key="1">
    <source>
        <dbReference type="ARBA" id="ARBA00022723"/>
    </source>
</evidence>
<dbReference type="InterPro" id="IPR005000">
    <property type="entry name" value="Aldolase/citrate-lyase_domain"/>
</dbReference>
<dbReference type="EMBL" id="SPNV01000316">
    <property type="protein sequence ID" value="KAF5856485.1"/>
    <property type="molecule type" value="Genomic_DNA"/>
</dbReference>
<dbReference type="GO" id="GO:0003677">
    <property type="term" value="F:DNA binding"/>
    <property type="evidence" value="ECO:0007669"/>
    <property type="project" value="UniProtKB-KW"/>
</dbReference>
<evidence type="ECO:0000259" key="7">
    <source>
        <dbReference type="Pfam" id="PF03328"/>
    </source>
</evidence>
<evidence type="ECO:0000256" key="3">
    <source>
        <dbReference type="ARBA" id="ARBA00023015"/>
    </source>
</evidence>
<evidence type="ECO:0000256" key="6">
    <source>
        <dbReference type="SAM" id="MobiDB-lite"/>
    </source>
</evidence>
<feature type="domain" description="HpcH/HpaI aldolase/citrate lyase" evidence="7">
    <location>
        <begin position="17"/>
        <end position="88"/>
    </location>
</feature>
<organism evidence="8 9">
    <name type="scientific">Petromyces alliaceus</name>
    <name type="common">Aspergillus alliaceus</name>
    <dbReference type="NCBI Taxonomy" id="209559"/>
    <lineage>
        <taxon>Eukaryota</taxon>
        <taxon>Fungi</taxon>
        <taxon>Dikarya</taxon>
        <taxon>Ascomycota</taxon>
        <taxon>Pezizomycotina</taxon>
        <taxon>Eurotiomycetes</taxon>
        <taxon>Eurotiomycetidae</taxon>
        <taxon>Eurotiales</taxon>
        <taxon>Aspergillaceae</taxon>
        <taxon>Aspergillus</taxon>
        <taxon>Aspergillus subgen. Circumdati</taxon>
    </lineage>
</organism>
<reference evidence="8 9" key="1">
    <citation type="submission" date="2019-04" db="EMBL/GenBank/DDBJ databases">
        <title>Aspergillus burnettii sp. nov., novel species from soil in southeast Queensland.</title>
        <authorList>
            <person name="Gilchrist C.L.M."/>
            <person name="Pitt J.I."/>
            <person name="Lange L."/>
            <person name="Lacey H.J."/>
            <person name="Vuong D."/>
            <person name="Midgley D.J."/>
            <person name="Greenfield P."/>
            <person name="Bradbury M."/>
            <person name="Lacey E."/>
            <person name="Busk P.K."/>
            <person name="Pilgaard B."/>
            <person name="Chooi Y.H."/>
            <person name="Piggott A.M."/>
        </authorList>
    </citation>
    <scope>NUCLEOTIDE SEQUENCE [LARGE SCALE GENOMIC DNA]</scope>
    <source>
        <strain evidence="8 9">FRR 5400</strain>
    </source>
</reference>
<keyword evidence="9" id="KW-1185">Reference proteome</keyword>
<evidence type="ECO:0000256" key="4">
    <source>
        <dbReference type="ARBA" id="ARBA00023125"/>
    </source>
</evidence>
<dbReference type="SUPFAM" id="SSF51621">
    <property type="entry name" value="Phosphoenolpyruvate/pyruvate domain"/>
    <property type="match status" value="1"/>
</dbReference>
<dbReference type="InterPro" id="IPR052073">
    <property type="entry name" value="Amide_Lactam_Regulators"/>
</dbReference>
<dbReference type="GO" id="GO:0046872">
    <property type="term" value="F:metal ion binding"/>
    <property type="evidence" value="ECO:0007669"/>
    <property type="project" value="UniProtKB-KW"/>
</dbReference>
<proteinExistence type="predicted"/>
<accession>A0A8H6E331</accession>
<dbReference type="PANTHER" id="PTHR47171:SF6">
    <property type="entry name" value="SPECIFIC TRANSCRIPTION FACTOR, PUTATIVE (AFU_ORTHOLOGUE AFUA_2G06130)-RELATED"/>
    <property type="match status" value="1"/>
</dbReference>
<dbReference type="AlphaFoldDB" id="A0A8H6E331"/>
<evidence type="ECO:0000256" key="2">
    <source>
        <dbReference type="ARBA" id="ARBA00022833"/>
    </source>
</evidence>
<keyword evidence="4" id="KW-0238">DNA-binding</keyword>
<feature type="compositionally biased region" description="Polar residues" evidence="6">
    <location>
        <begin position="615"/>
        <end position="632"/>
    </location>
</feature>
<protein>
    <recommendedName>
        <fullName evidence="7">HpcH/HpaI aldolase/citrate lyase domain-containing protein</fullName>
    </recommendedName>
</protein>
<dbReference type="InterPro" id="IPR015813">
    <property type="entry name" value="Pyrv/PenolPyrv_kinase-like_dom"/>
</dbReference>
<name>A0A8H6E331_PETAA</name>
<comment type="caution">
    <text evidence="8">The sequence shown here is derived from an EMBL/GenBank/DDBJ whole genome shotgun (WGS) entry which is preliminary data.</text>
</comment>
<dbReference type="Proteomes" id="UP000541154">
    <property type="component" value="Unassembled WGS sequence"/>
</dbReference>
<dbReference type="Pfam" id="PF03328">
    <property type="entry name" value="HpcH_HpaI"/>
    <property type="match status" value="1"/>
</dbReference>
<evidence type="ECO:0000313" key="8">
    <source>
        <dbReference type="EMBL" id="KAF5856485.1"/>
    </source>
</evidence>
<dbReference type="PANTHER" id="PTHR47171">
    <property type="entry name" value="FARA-RELATED"/>
    <property type="match status" value="1"/>
</dbReference>
<evidence type="ECO:0000256" key="5">
    <source>
        <dbReference type="ARBA" id="ARBA00023163"/>
    </source>
</evidence>
<gene>
    <name evidence="8" type="ORF">ETB97_007287</name>
</gene>
<sequence>MERGVIELTGVEYLEQANSSLVIAVQIETKTGLENVKEIAAVSGVGVLFIGPFSLGVSTGHPINHSARVYQKLVLAIQKVHEAAKAAAKPTGIYCDTGEQKRCLHTTSDLVEQTTYMRQRQAPTENDFESSPQPVIVLDSPTSYVREQVITPSPGEIETQRPLLPTRPAAVEPREDIDGKGLEPHPFVCDTNPVLHLLENPESRLERGRGEVGAWLPDERITSQPRSSLTFVEKGQSHSTGNVGLLPPKPSQEALVDLYFRRIHPILPLLNEVQTRSEFLNSTISLPLLQSICLVASKDRRAVPFLYLDSDRTLLPLERFGELMYDDIMRSMPRREERKRVLTIQILALISLHEWGPNGSEDCSLNLAQAVHHAQIIGLHLARPGKEWDIHMKSLFWCQDVTDIIQVFQPPFRLWLLLAHQLGEVIKSYRPMVRGACDQDLELPTFEEVVERSNAWNVSTEVLSSLELYHHAIVILSTHSKGLQGRSHSRMSKIRQSHSTLAIAALSRKTRMDNLLPISISAYTLSLALSITYIHFKEAKLPSAQVVAKDNFEFFYECLTAFRKTWWLAAVMMKLGRQGLDGMQQRLAQEQSDRSVYHTAWSNAESTAQPPLVSQGASETDGTTSIYSGGSQNIQESYSDRNTSYPSDFGNSLGNPALPSTGEDFFDVFLENFADVNFPTVSGDQLFWDSNLLPGDWSALSAS</sequence>
<keyword evidence="3" id="KW-0805">Transcription regulation</keyword>
<keyword evidence="2" id="KW-0862">Zinc</keyword>